<name>A0AA96JAC5_9MICO</name>
<dbReference type="EMBL" id="CP134880">
    <property type="protein sequence ID" value="WNM28227.1"/>
    <property type="molecule type" value="Genomic_DNA"/>
</dbReference>
<dbReference type="GO" id="GO:0006446">
    <property type="term" value="P:regulation of translational initiation"/>
    <property type="evidence" value="ECO:0007669"/>
    <property type="project" value="TreeGrafter"/>
</dbReference>
<dbReference type="InterPro" id="IPR036956">
    <property type="entry name" value="Impact_N_sf"/>
</dbReference>
<sequence length="219" mass="23190">MTTAPLPSTIAATVEHSLEIKRSVFLAHLEPVSSVDEADVVIAAIRKERWDARHHCTALVVGPHADRQRSNDDGEPAGTAGVPMLEVLRHRDVTDVVAVVTRWFGGTLLGAGGLVRAYGSAVSEALDRAVLVERVRLARATAEVPHADAGRVLAFLHQWADGHGSVLDEPEYAAVARLTVRVPPELIATLEADLAAFTSGGIVPVVGETVVMDRPAKAG</sequence>
<dbReference type="Pfam" id="PF01205">
    <property type="entry name" value="Impact_N"/>
    <property type="match status" value="1"/>
</dbReference>
<dbReference type="PANTHER" id="PTHR16301">
    <property type="entry name" value="IMPACT-RELATED"/>
    <property type="match status" value="1"/>
</dbReference>
<dbReference type="Gene3D" id="3.30.230.30">
    <property type="entry name" value="Impact, N-terminal domain"/>
    <property type="match status" value="1"/>
</dbReference>
<dbReference type="RefSeq" id="WP_313544580.1">
    <property type="nucleotide sequence ID" value="NZ_CP134880.1"/>
</dbReference>
<dbReference type="InterPro" id="IPR023582">
    <property type="entry name" value="Impact"/>
</dbReference>
<dbReference type="AlphaFoldDB" id="A0AA96JAC5"/>
<dbReference type="InterPro" id="IPR001498">
    <property type="entry name" value="Impact_N"/>
</dbReference>
<dbReference type="InterPro" id="IPR020568">
    <property type="entry name" value="Ribosomal_Su5_D2-typ_SF"/>
</dbReference>
<dbReference type="KEGG" id="dcp:RN607_04280"/>
<feature type="domain" description="UPF0029" evidence="3">
    <location>
        <begin position="144"/>
        <end position="200"/>
    </location>
</feature>
<dbReference type="PANTHER" id="PTHR16301:SF20">
    <property type="entry name" value="IMPACT FAMILY MEMBER YIGZ"/>
    <property type="match status" value="1"/>
</dbReference>
<evidence type="ECO:0000256" key="1">
    <source>
        <dbReference type="ARBA" id="ARBA00007665"/>
    </source>
</evidence>
<dbReference type="Pfam" id="PF09186">
    <property type="entry name" value="DUF1949"/>
    <property type="match status" value="1"/>
</dbReference>
<evidence type="ECO:0000259" key="2">
    <source>
        <dbReference type="Pfam" id="PF01205"/>
    </source>
</evidence>
<feature type="domain" description="Impact N-terminal" evidence="2">
    <location>
        <begin position="21"/>
        <end position="126"/>
    </location>
</feature>
<proteinExistence type="inferred from homology"/>
<dbReference type="InterPro" id="IPR015269">
    <property type="entry name" value="UPF0029_Impact_C"/>
</dbReference>
<dbReference type="SUPFAM" id="SSF54211">
    <property type="entry name" value="Ribosomal protein S5 domain 2-like"/>
    <property type="match status" value="1"/>
</dbReference>
<dbReference type="Proteomes" id="UP001303408">
    <property type="component" value="Chromosome"/>
</dbReference>
<gene>
    <name evidence="4" type="ORF">RN607_04280</name>
</gene>
<protein>
    <submittedName>
        <fullName evidence="4">YigZ family protein</fullName>
    </submittedName>
</protein>
<comment type="similarity">
    <text evidence="1">Belongs to the IMPACT family.</text>
</comment>
<evidence type="ECO:0000259" key="3">
    <source>
        <dbReference type="Pfam" id="PF09186"/>
    </source>
</evidence>
<dbReference type="PROSITE" id="PS00910">
    <property type="entry name" value="UPF0029"/>
    <property type="match status" value="1"/>
</dbReference>
<reference evidence="4" key="1">
    <citation type="submission" date="2023-09" db="EMBL/GenBank/DDBJ databases">
        <title>Demequina sp. a novel bacteria isolated from Capsicum annuum.</title>
        <authorList>
            <person name="Humaira Z."/>
            <person name="Lee J."/>
            <person name="Cho D."/>
        </authorList>
    </citation>
    <scope>NUCLEOTIDE SEQUENCE</scope>
    <source>
        <strain evidence="4">PMTSA13</strain>
    </source>
</reference>
<dbReference type="InterPro" id="IPR020569">
    <property type="entry name" value="UPF0029_Impact_CS"/>
</dbReference>
<organism evidence="4">
    <name type="scientific">Demequina capsici</name>
    <dbReference type="NCBI Taxonomy" id="3075620"/>
    <lineage>
        <taxon>Bacteria</taxon>
        <taxon>Bacillati</taxon>
        <taxon>Actinomycetota</taxon>
        <taxon>Actinomycetes</taxon>
        <taxon>Micrococcales</taxon>
        <taxon>Demequinaceae</taxon>
        <taxon>Demequina</taxon>
    </lineage>
</organism>
<dbReference type="GO" id="GO:0005737">
    <property type="term" value="C:cytoplasm"/>
    <property type="evidence" value="ECO:0007669"/>
    <property type="project" value="TreeGrafter"/>
</dbReference>
<accession>A0AA96JAC5</accession>
<evidence type="ECO:0000313" key="4">
    <source>
        <dbReference type="EMBL" id="WNM28227.1"/>
    </source>
</evidence>